<gene>
    <name evidence="1" type="ORF">AAE3_LOCUS2543</name>
</gene>
<reference evidence="1 2" key="1">
    <citation type="submission" date="2020-01" db="EMBL/GenBank/DDBJ databases">
        <authorList>
            <person name="Gupta K D."/>
        </authorList>
    </citation>
    <scope>NUCLEOTIDE SEQUENCE [LARGE SCALE GENOMIC DNA]</scope>
</reference>
<dbReference type="AlphaFoldDB" id="A0A8S0VXB8"/>
<comment type="caution">
    <text evidence="1">The sequence shown here is derived from an EMBL/GenBank/DDBJ whole genome shotgun (WGS) entry which is preliminary data.</text>
</comment>
<evidence type="ECO:0000313" key="1">
    <source>
        <dbReference type="EMBL" id="CAA7260501.1"/>
    </source>
</evidence>
<name>A0A8S0VXB8_CYCAE</name>
<evidence type="ECO:0000313" key="2">
    <source>
        <dbReference type="Proteomes" id="UP000467700"/>
    </source>
</evidence>
<organism evidence="1 2">
    <name type="scientific">Cyclocybe aegerita</name>
    <name type="common">Black poplar mushroom</name>
    <name type="synonym">Agrocybe aegerita</name>
    <dbReference type="NCBI Taxonomy" id="1973307"/>
    <lineage>
        <taxon>Eukaryota</taxon>
        <taxon>Fungi</taxon>
        <taxon>Dikarya</taxon>
        <taxon>Basidiomycota</taxon>
        <taxon>Agaricomycotina</taxon>
        <taxon>Agaricomycetes</taxon>
        <taxon>Agaricomycetidae</taxon>
        <taxon>Agaricales</taxon>
        <taxon>Agaricineae</taxon>
        <taxon>Bolbitiaceae</taxon>
        <taxon>Cyclocybe</taxon>
    </lineage>
</organism>
<sequence>MRLRPTLGSTFSWRTSRNKAVVLLDSHFFDSTSSNISEGDQRSPQTEYTGVRWFWGENLSKLAHTSSRSHFSGHPVFCGLDNARFEQSIGVQQKSFAIFNGRFAFSTAHWPHTGHFSTVPLKMAAGDNIFSAPSSSWLSSQRDSSIQLLLARQAARDQYNLPGSHFQSSLVLKDFQPHHKDGLCLLEVASWYHRKKISSFSDDRPEVWITQDMTFKCWVASGFRVPQPVDEFRIRALGHPLFKEIIFLHLELLQCC</sequence>
<keyword evidence="2" id="KW-1185">Reference proteome</keyword>
<protein>
    <submittedName>
        <fullName evidence="1">Uncharacterized protein</fullName>
    </submittedName>
</protein>
<dbReference type="EMBL" id="CACVBS010000029">
    <property type="protein sequence ID" value="CAA7260501.1"/>
    <property type="molecule type" value="Genomic_DNA"/>
</dbReference>
<dbReference type="Proteomes" id="UP000467700">
    <property type="component" value="Unassembled WGS sequence"/>
</dbReference>
<accession>A0A8S0VXB8</accession>
<proteinExistence type="predicted"/>